<gene>
    <name evidence="7" type="ORF">TorRG33x02_228980</name>
</gene>
<dbReference type="PANTHER" id="PTHR46951">
    <property type="entry name" value="BED-TYPE DOMAIN-CONTAINING PROTEIN"/>
    <property type="match status" value="1"/>
</dbReference>
<feature type="compositionally biased region" description="Polar residues" evidence="5">
    <location>
        <begin position="191"/>
        <end position="208"/>
    </location>
</feature>
<feature type="compositionally biased region" description="Basic and acidic residues" evidence="5">
    <location>
        <begin position="238"/>
        <end position="261"/>
    </location>
</feature>
<organism evidence="7 8">
    <name type="scientific">Trema orientale</name>
    <name type="common">Charcoal tree</name>
    <name type="synonym">Celtis orientalis</name>
    <dbReference type="NCBI Taxonomy" id="63057"/>
    <lineage>
        <taxon>Eukaryota</taxon>
        <taxon>Viridiplantae</taxon>
        <taxon>Streptophyta</taxon>
        <taxon>Embryophyta</taxon>
        <taxon>Tracheophyta</taxon>
        <taxon>Spermatophyta</taxon>
        <taxon>Magnoliopsida</taxon>
        <taxon>eudicotyledons</taxon>
        <taxon>Gunneridae</taxon>
        <taxon>Pentapetalae</taxon>
        <taxon>rosids</taxon>
        <taxon>fabids</taxon>
        <taxon>Rosales</taxon>
        <taxon>Cannabaceae</taxon>
        <taxon>Trema</taxon>
    </lineage>
</organism>
<dbReference type="PANTHER" id="PTHR46951:SF2">
    <property type="entry name" value="BED-TYPE DOMAIN-CONTAINING PROTEIN"/>
    <property type="match status" value="1"/>
</dbReference>
<reference evidence="8" key="1">
    <citation type="submission" date="2016-06" db="EMBL/GenBank/DDBJ databases">
        <title>Parallel loss of symbiosis genes in relatives of nitrogen-fixing non-legume Parasponia.</title>
        <authorList>
            <person name="Van Velzen R."/>
            <person name="Holmer R."/>
            <person name="Bu F."/>
            <person name="Rutten L."/>
            <person name="Van Zeijl A."/>
            <person name="Liu W."/>
            <person name="Santuari L."/>
            <person name="Cao Q."/>
            <person name="Sharma T."/>
            <person name="Shen D."/>
            <person name="Roswanjaya Y."/>
            <person name="Wardhani T."/>
            <person name="Kalhor M.S."/>
            <person name="Jansen J."/>
            <person name="Van den Hoogen J."/>
            <person name="Gungor B."/>
            <person name="Hartog M."/>
            <person name="Hontelez J."/>
            <person name="Verver J."/>
            <person name="Yang W.-C."/>
            <person name="Schijlen E."/>
            <person name="Repin R."/>
            <person name="Schilthuizen M."/>
            <person name="Schranz E."/>
            <person name="Heidstra R."/>
            <person name="Miyata K."/>
            <person name="Fedorova E."/>
            <person name="Kohlen W."/>
            <person name="Bisseling T."/>
            <person name="Smit S."/>
            <person name="Geurts R."/>
        </authorList>
    </citation>
    <scope>NUCLEOTIDE SEQUENCE [LARGE SCALE GENOMIC DNA]</scope>
    <source>
        <strain evidence="8">cv. RG33-2</strain>
    </source>
</reference>
<evidence type="ECO:0000313" key="7">
    <source>
        <dbReference type="EMBL" id="PON81370.1"/>
    </source>
</evidence>
<proteinExistence type="predicted"/>
<dbReference type="PROSITE" id="PS50808">
    <property type="entry name" value="ZF_BED"/>
    <property type="match status" value="1"/>
</dbReference>
<evidence type="ECO:0000313" key="8">
    <source>
        <dbReference type="Proteomes" id="UP000237000"/>
    </source>
</evidence>
<feature type="region of interest" description="Disordered" evidence="5">
    <location>
        <begin position="145"/>
        <end position="261"/>
    </location>
</feature>
<dbReference type="STRING" id="63057.A0A2P5E7A1"/>
<dbReference type="GO" id="GO:0008270">
    <property type="term" value="F:zinc ion binding"/>
    <property type="evidence" value="ECO:0007669"/>
    <property type="project" value="UniProtKB-KW"/>
</dbReference>
<dbReference type="Proteomes" id="UP000237000">
    <property type="component" value="Unassembled WGS sequence"/>
</dbReference>
<sequence>MVRSLKKSCIGTSPSGTSSVGGGNRKDPAWRHGVEIENPGGKKYYVYLECKYCKKAIKGGVKRMKDHLAHTRKNVAPCKEVPEDVKNEFVEYLSKGTKNKHLAQAQFDERVDSDAYFGSVMDGGAKSCNPISSIRGVRGPMNRFITNLDDDDEDVRNKAARENDEEDSPKTDDEELDVDVFGEEDPPSGVSGIQSRSTKSHNKNTLETSKAAGKRKKHVTDVDENEEEWNDLDSDDGKDDRAIRYDDTSEDPSSHDDLDDY</sequence>
<dbReference type="GO" id="GO:0003677">
    <property type="term" value="F:DNA binding"/>
    <property type="evidence" value="ECO:0007669"/>
    <property type="project" value="InterPro"/>
</dbReference>
<feature type="compositionally biased region" description="Acidic residues" evidence="5">
    <location>
        <begin position="222"/>
        <end position="237"/>
    </location>
</feature>
<dbReference type="OrthoDB" id="1435350at2759"/>
<dbReference type="InterPro" id="IPR003656">
    <property type="entry name" value="Znf_BED"/>
</dbReference>
<dbReference type="AlphaFoldDB" id="A0A2P5E7A1"/>
<feature type="region of interest" description="Disordered" evidence="5">
    <location>
        <begin position="1"/>
        <end position="28"/>
    </location>
</feature>
<dbReference type="EMBL" id="JXTC01000219">
    <property type="protein sequence ID" value="PON81370.1"/>
    <property type="molecule type" value="Genomic_DNA"/>
</dbReference>
<keyword evidence="2 4" id="KW-0863">Zinc-finger</keyword>
<comment type="caution">
    <text evidence="7">The sequence shown here is derived from an EMBL/GenBank/DDBJ whole genome shotgun (WGS) entry which is preliminary data.</text>
</comment>
<keyword evidence="3" id="KW-0862">Zinc</keyword>
<name>A0A2P5E7A1_TREOI</name>
<evidence type="ECO:0000256" key="3">
    <source>
        <dbReference type="ARBA" id="ARBA00022833"/>
    </source>
</evidence>
<feature type="domain" description="BED-type" evidence="6">
    <location>
        <begin position="24"/>
        <end position="85"/>
    </location>
</feature>
<evidence type="ECO:0000256" key="4">
    <source>
        <dbReference type="PROSITE-ProRule" id="PRU00027"/>
    </source>
</evidence>
<evidence type="ECO:0000256" key="5">
    <source>
        <dbReference type="SAM" id="MobiDB-lite"/>
    </source>
</evidence>
<feature type="compositionally biased region" description="Acidic residues" evidence="5">
    <location>
        <begin position="163"/>
        <end position="186"/>
    </location>
</feature>
<evidence type="ECO:0000259" key="6">
    <source>
        <dbReference type="PROSITE" id="PS50808"/>
    </source>
</evidence>
<keyword evidence="1" id="KW-0479">Metal-binding</keyword>
<accession>A0A2P5E7A1</accession>
<evidence type="ECO:0000256" key="2">
    <source>
        <dbReference type="ARBA" id="ARBA00022771"/>
    </source>
</evidence>
<evidence type="ECO:0000256" key="1">
    <source>
        <dbReference type="ARBA" id="ARBA00022723"/>
    </source>
</evidence>
<dbReference type="InParanoid" id="A0A2P5E7A1"/>
<keyword evidence="8" id="KW-1185">Reference proteome</keyword>
<protein>
    <submittedName>
        <fullName evidence="7">Zinc finger, BED-type</fullName>
    </submittedName>
</protein>